<name>A0A9P0H4K1_NEZVI</name>
<keyword evidence="1" id="KW-0812">Transmembrane</keyword>
<feature type="transmembrane region" description="Helical" evidence="1">
    <location>
        <begin position="49"/>
        <end position="66"/>
    </location>
</feature>
<evidence type="ECO:0000256" key="1">
    <source>
        <dbReference type="SAM" id="Phobius"/>
    </source>
</evidence>
<evidence type="ECO:0000313" key="3">
    <source>
        <dbReference type="Proteomes" id="UP001152798"/>
    </source>
</evidence>
<dbReference type="EMBL" id="OV725078">
    <property type="protein sequence ID" value="CAH1393902.1"/>
    <property type="molecule type" value="Genomic_DNA"/>
</dbReference>
<keyword evidence="3" id="KW-1185">Reference proteome</keyword>
<evidence type="ECO:0000313" key="2">
    <source>
        <dbReference type="EMBL" id="CAH1393902.1"/>
    </source>
</evidence>
<gene>
    <name evidence="2" type="ORF">NEZAVI_LOCUS4507</name>
</gene>
<keyword evidence="1" id="KW-0472">Membrane</keyword>
<reference evidence="2" key="1">
    <citation type="submission" date="2022-01" db="EMBL/GenBank/DDBJ databases">
        <authorList>
            <person name="King R."/>
        </authorList>
    </citation>
    <scope>NUCLEOTIDE SEQUENCE</scope>
</reference>
<keyword evidence="1" id="KW-1133">Transmembrane helix</keyword>
<dbReference type="Proteomes" id="UP001152798">
    <property type="component" value="Chromosome 2"/>
</dbReference>
<organism evidence="2 3">
    <name type="scientific">Nezara viridula</name>
    <name type="common">Southern green stink bug</name>
    <name type="synonym">Cimex viridulus</name>
    <dbReference type="NCBI Taxonomy" id="85310"/>
    <lineage>
        <taxon>Eukaryota</taxon>
        <taxon>Metazoa</taxon>
        <taxon>Ecdysozoa</taxon>
        <taxon>Arthropoda</taxon>
        <taxon>Hexapoda</taxon>
        <taxon>Insecta</taxon>
        <taxon>Pterygota</taxon>
        <taxon>Neoptera</taxon>
        <taxon>Paraneoptera</taxon>
        <taxon>Hemiptera</taxon>
        <taxon>Heteroptera</taxon>
        <taxon>Panheteroptera</taxon>
        <taxon>Pentatomomorpha</taxon>
        <taxon>Pentatomoidea</taxon>
        <taxon>Pentatomidae</taxon>
        <taxon>Pentatominae</taxon>
        <taxon>Nezara</taxon>
    </lineage>
</organism>
<accession>A0A9P0H4K1</accession>
<feature type="transmembrane region" description="Helical" evidence="1">
    <location>
        <begin position="12"/>
        <end position="29"/>
    </location>
</feature>
<dbReference type="AlphaFoldDB" id="A0A9P0H4K1"/>
<sequence length="98" mass="10775">MADSASPHSPVSSVPSACSVVGCILLLLVPKPSDLVLQKLHQPLVLELQLVNISFILLSCSSRFTYGKRKYQFPLYGSSKPSQIHQAYKDNKILGNVY</sequence>
<proteinExistence type="predicted"/>
<protein>
    <submittedName>
        <fullName evidence="2">Uncharacterized protein</fullName>
    </submittedName>
</protein>